<dbReference type="GO" id="GO:0015627">
    <property type="term" value="C:type II protein secretion system complex"/>
    <property type="evidence" value="ECO:0007669"/>
    <property type="project" value="InterPro"/>
</dbReference>
<dbReference type="EMBL" id="NWMW01000001">
    <property type="protein sequence ID" value="PCD03698.1"/>
    <property type="molecule type" value="Genomic_DNA"/>
</dbReference>
<dbReference type="SUPFAM" id="SSF53067">
    <property type="entry name" value="Actin-like ATPase domain"/>
    <property type="match status" value="1"/>
</dbReference>
<accession>A0A2A4B7F9</accession>
<dbReference type="Pfam" id="PF05134">
    <property type="entry name" value="T2SSL"/>
    <property type="match status" value="1"/>
</dbReference>
<dbReference type="GO" id="GO:0015628">
    <property type="term" value="P:protein secretion by the type II secretion system"/>
    <property type="evidence" value="ECO:0007669"/>
    <property type="project" value="InterPro"/>
</dbReference>
<organism evidence="2 3">
    <name type="scientific">Sphingomonas spermidinifaciens</name>
    <dbReference type="NCBI Taxonomy" id="1141889"/>
    <lineage>
        <taxon>Bacteria</taxon>
        <taxon>Pseudomonadati</taxon>
        <taxon>Pseudomonadota</taxon>
        <taxon>Alphaproteobacteria</taxon>
        <taxon>Sphingomonadales</taxon>
        <taxon>Sphingomonadaceae</taxon>
        <taxon>Sphingomonas</taxon>
    </lineage>
</organism>
<dbReference type="Gene3D" id="3.30.420.380">
    <property type="match status" value="1"/>
</dbReference>
<dbReference type="GO" id="GO:0009276">
    <property type="term" value="C:Gram-negative-bacterium-type cell wall"/>
    <property type="evidence" value="ECO:0007669"/>
    <property type="project" value="InterPro"/>
</dbReference>
<name>A0A2A4B7F9_9SPHN</name>
<dbReference type="Proteomes" id="UP000218366">
    <property type="component" value="Unassembled WGS sequence"/>
</dbReference>
<evidence type="ECO:0000313" key="3">
    <source>
        <dbReference type="Proteomes" id="UP000218366"/>
    </source>
</evidence>
<keyword evidence="3" id="KW-1185">Reference proteome</keyword>
<dbReference type="NCBIfam" id="TIGR01709">
    <property type="entry name" value="typeII_sec_gspL"/>
    <property type="match status" value="1"/>
</dbReference>
<proteinExistence type="predicted"/>
<dbReference type="InterPro" id="IPR007812">
    <property type="entry name" value="T2SS_protein-GspL"/>
</dbReference>
<sequence length="358" mass="37257">MRRLDENNVTAAPAPSALIIAEGAGAATMLVPGEAVRLLAVDLPLPTRAKRIEALPFAVEEMIADPLDAVHLALGTQLAPRRFLVGVVRHAQMQAWIEEAAAAGHPNAAFVPDALALPRPDAGEWAVELGETRAVVRSGDGTGFAVPAPMLRPAWEAAGRPAIRNYGVALPADMGALPAELGDLSLARRIAEPALDLRQGAYARRRTATLPGWGRRLFWVGAIGLTAHVGIAAADTLMLRSIADRREDDTRMLVASAAPGVPTGTDDLAGTVADLLPEPKRYSAFLPLLSRVSTVLAPINGQVAVRSIGFQGSALVIDVDALAPGMAGRINGALTDARLSGTVTTLPDGGLRLTARGA</sequence>
<evidence type="ECO:0000313" key="2">
    <source>
        <dbReference type="EMBL" id="PCD03698.1"/>
    </source>
</evidence>
<dbReference type="OrthoDB" id="7432052at2"/>
<feature type="domain" description="GspL cytoplasmic actin-ATPase-like" evidence="1">
    <location>
        <begin position="24"/>
        <end position="204"/>
    </location>
</feature>
<evidence type="ECO:0000259" key="1">
    <source>
        <dbReference type="Pfam" id="PF05134"/>
    </source>
</evidence>
<dbReference type="AlphaFoldDB" id="A0A2A4B7F9"/>
<comment type="caution">
    <text evidence="2">The sequence shown here is derived from an EMBL/GenBank/DDBJ whole genome shotgun (WGS) entry which is preliminary data.</text>
</comment>
<dbReference type="RefSeq" id="WP_096342102.1">
    <property type="nucleotide sequence ID" value="NZ_NWMW01000001.1"/>
</dbReference>
<dbReference type="InterPro" id="IPR043129">
    <property type="entry name" value="ATPase_NBD"/>
</dbReference>
<dbReference type="PIRSF" id="PIRSF015761">
    <property type="entry name" value="Protein_L"/>
    <property type="match status" value="1"/>
</dbReference>
<reference evidence="2 3" key="1">
    <citation type="submission" date="2017-09" db="EMBL/GenBank/DDBJ databases">
        <title>Sphingomonas spermidinifaciens 9NM-10, whole genome shotgun sequence.</title>
        <authorList>
            <person name="Feng G."/>
            <person name="Zhu H."/>
        </authorList>
    </citation>
    <scope>NUCLEOTIDE SEQUENCE [LARGE SCALE GENOMIC DNA]</scope>
    <source>
        <strain evidence="2 3">9NM-10</strain>
    </source>
</reference>
<gene>
    <name evidence="2" type="ORF">COC42_04920</name>
</gene>
<dbReference type="InterPro" id="IPR024230">
    <property type="entry name" value="GspL_cyto_dom"/>
</dbReference>
<protein>
    <submittedName>
        <fullName evidence="2">General secretion pathway protein GspL</fullName>
    </submittedName>
</protein>
<dbReference type="CDD" id="cd24017">
    <property type="entry name" value="ASKHA_T2SSL_N"/>
    <property type="match status" value="1"/>
</dbReference>